<dbReference type="Proteomes" id="UP001486207">
    <property type="component" value="Unassembled WGS sequence"/>
</dbReference>
<proteinExistence type="predicted"/>
<gene>
    <name evidence="1" type="ORF">ABT384_19530</name>
</gene>
<keyword evidence="2" id="KW-1185">Reference proteome</keyword>
<organism evidence="1 2">
    <name type="scientific">Streptomyces lanatus</name>
    <dbReference type="NCBI Taxonomy" id="66900"/>
    <lineage>
        <taxon>Bacteria</taxon>
        <taxon>Bacillati</taxon>
        <taxon>Actinomycetota</taxon>
        <taxon>Actinomycetes</taxon>
        <taxon>Kitasatosporales</taxon>
        <taxon>Streptomycetaceae</taxon>
        <taxon>Streptomyces</taxon>
    </lineage>
</organism>
<dbReference type="RefSeq" id="WP_190071835.1">
    <property type="nucleotide sequence ID" value="NZ_BNBM01000008.1"/>
</dbReference>
<dbReference type="EMBL" id="JBEPFB010000008">
    <property type="protein sequence ID" value="MER7374829.1"/>
    <property type="molecule type" value="Genomic_DNA"/>
</dbReference>
<comment type="caution">
    <text evidence="1">The sequence shown here is derived from an EMBL/GenBank/DDBJ whole genome shotgun (WGS) entry which is preliminary data.</text>
</comment>
<accession>A0ABV1XT95</accession>
<protein>
    <submittedName>
        <fullName evidence="1">Uncharacterized protein</fullName>
    </submittedName>
</protein>
<evidence type="ECO:0000313" key="2">
    <source>
        <dbReference type="Proteomes" id="UP001486207"/>
    </source>
</evidence>
<evidence type="ECO:0000313" key="1">
    <source>
        <dbReference type="EMBL" id="MER7374829.1"/>
    </source>
</evidence>
<name>A0ABV1XT95_9ACTN</name>
<reference evidence="1 2" key="1">
    <citation type="submission" date="2024-06" db="EMBL/GenBank/DDBJ databases">
        <title>The Natural Products Discovery Center: Release of the First 8490 Sequenced Strains for Exploring Actinobacteria Biosynthetic Diversity.</title>
        <authorList>
            <person name="Kalkreuter E."/>
            <person name="Kautsar S.A."/>
            <person name="Yang D."/>
            <person name="Bader C.D."/>
            <person name="Teijaro C.N."/>
            <person name="Fluegel L."/>
            <person name="Davis C.M."/>
            <person name="Simpson J.R."/>
            <person name="Lauterbach L."/>
            <person name="Steele A.D."/>
            <person name="Gui C."/>
            <person name="Meng S."/>
            <person name="Li G."/>
            <person name="Viehrig K."/>
            <person name="Ye F."/>
            <person name="Su P."/>
            <person name="Kiefer A.F."/>
            <person name="Nichols A."/>
            <person name="Cepeda A.J."/>
            <person name="Yan W."/>
            <person name="Fan B."/>
            <person name="Jiang Y."/>
            <person name="Adhikari A."/>
            <person name="Zheng C.-J."/>
            <person name="Schuster L."/>
            <person name="Cowan T.M."/>
            <person name="Smanski M.J."/>
            <person name="Chevrette M.G."/>
            <person name="De Carvalho L.P.S."/>
            <person name="Shen B."/>
        </authorList>
    </citation>
    <scope>NUCLEOTIDE SEQUENCE [LARGE SCALE GENOMIC DNA]</scope>
    <source>
        <strain evidence="1 2">NPDC000155</strain>
    </source>
</reference>
<sequence>MFRFAKWGEVPRIWGNGKRDEPALVSMENMADAPRNALWNSTWGKANFPLTDRLVGEINKARQGEKGGGSIERFVPGFS</sequence>